<feature type="transmembrane region" description="Helical" evidence="7">
    <location>
        <begin position="281"/>
        <end position="300"/>
    </location>
</feature>
<feature type="domain" description="NADP-dependent oxidoreductase" evidence="8">
    <location>
        <begin position="17"/>
        <end position="264"/>
    </location>
</feature>
<keyword evidence="2" id="KW-0521">NADP</keyword>
<dbReference type="PRINTS" id="PR00069">
    <property type="entry name" value="ALDKETRDTASE"/>
</dbReference>
<dbReference type="FunFam" id="3.20.20.100:FF:000002">
    <property type="entry name" value="2,5-diketo-D-gluconic acid reductase A"/>
    <property type="match status" value="1"/>
</dbReference>
<dbReference type="PANTHER" id="PTHR43827">
    <property type="entry name" value="2,5-DIKETO-D-GLUCONIC ACID REDUCTASE"/>
    <property type="match status" value="1"/>
</dbReference>
<keyword evidence="7" id="KW-0472">Membrane</keyword>
<organism evidence="9 10">
    <name type="scientific">Coprinellus micaceus</name>
    <name type="common">Glistening ink-cap mushroom</name>
    <name type="synonym">Coprinus micaceus</name>
    <dbReference type="NCBI Taxonomy" id="71717"/>
    <lineage>
        <taxon>Eukaryota</taxon>
        <taxon>Fungi</taxon>
        <taxon>Dikarya</taxon>
        <taxon>Basidiomycota</taxon>
        <taxon>Agaricomycotina</taxon>
        <taxon>Agaricomycetes</taxon>
        <taxon>Agaricomycetidae</taxon>
        <taxon>Agaricales</taxon>
        <taxon>Agaricineae</taxon>
        <taxon>Psathyrellaceae</taxon>
        <taxon>Coprinellus</taxon>
    </lineage>
</organism>
<dbReference type="GO" id="GO:0016616">
    <property type="term" value="F:oxidoreductase activity, acting on the CH-OH group of donors, NAD or NADP as acceptor"/>
    <property type="evidence" value="ECO:0007669"/>
    <property type="project" value="UniProtKB-ARBA"/>
</dbReference>
<evidence type="ECO:0000256" key="1">
    <source>
        <dbReference type="ARBA" id="ARBA00007905"/>
    </source>
</evidence>
<evidence type="ECO:0000256" key="5">
    <source>
        <dbReference type="PIRSR" id="PIRSR000097-2"/>
    </source>
</evidence>
<evidence type="ECO:0000256" key="7">
    <source>
        <dbReference type="SAM" id="Phobius"/>
    </source>
</evidence>
<keyword evidence="7" id="KW-0812">Transmembrane</keyword>
<keyword evidence="10" id="KW-1185">Reference proteome</keyword>
<name>A0A4Y7T9Q3_COPMI</name>
<dbReference type="GO" id="GO:0016652">
    <property type="term" value="F:oxidoreductase activity, acting on NAD(P)H as acceptor"/>
    <property type="evidence" value="ECO:0007669"/>
    <property type="project" value="InterPro"/>
</dbReference>
<dbReference type="PROSITE" id="PS00062">
    <property type="entry name" value="ALDOKETO_REDUCTASE_2"/>
    <property type="match status" value="1"/>
</dbReference>
<evidence type="ECO:0000256" key="6">
    <source>
        <dbReference type="PIRSR" id="PIRSR000097-3"/>
    </source>
</evidence>
<dbReference type="InterPro" id="IPR018170">
    <property type="entry name" value="Aldo/ket_reductase_CS"/>
</dbReference>
<accession>A0A4Y7T9Q3</accession>
<gene>
    <name evidence="9" type="ORF">FA13DRAFT_1688490</name>
</gene>
<evidence type="ECO:0000256" key="3">
    <source>
        <dbReference type="ARBA" id="ARBA00023002"/>
    </source>
</evidence>
<dbReference type="AlphaFoldDB" id="A0A4Y7T9Q3"/>
<dbReference type="SUPFAM" id="SSF51430">
    <property type="entry name" value="NAD(P)-linked oxidoreductase"/>
    <property type="match status" value="1"/>
</dbReference>
<keyword evidence="3" id="KW-0560">Oxidoreductase</keyword>
<keyword evidence="7" id="KW-1133">Transmembrane helix</keyword>
<protein>
    <submittedName>
        <fullName evidence="9">Aldo/keto reductase</fullName>
    </submittedName>
</protein>
<evidence type="ECO:0000313" key="9">
    <source>
        <dbReference type="EMBL" id="TEB30893.1"/>
    </source>
</evidence>
<dbReference type="Proteomes" id="UP000298030">
    <property type="component" value="Unassembled WGS sequence"/>
</dbReference>
<dbReference type="PANTHER" id="PTHR43827:SF3">
    <property type="entry name" value="NADP-DEPENDENT OXIDOREDUCTASE DOMAIN-CONTAINING PROTEIN"/>
    <property type="match status" value="1"/>
</dbReference>
<sequence>MPWDPIKLNDGSAIPSIGFGTWRLGNGDKPTDEVEQALSLGFSHIDTAQAYQNETEAGKAIRESGLAREDVYITTKYSGLNKKDIEDSIKDSLKNLGVGYVDLYLIHHPRLAVPDIRTAWEQFEGLQGAGLSKSIGVSNFGVEELKALLATAKVKPAVNQIMLHPYVYAKQKPILEYAKKHGIVIEAYSTLIPLTVLPGGPVDKPLKKIAEAKGVATEQVLLAWAKAKGAVVLTMSSKKDRLERYLEAGDVELSEEDIEAIDEAGARGALHFRFKVFGKRLALAAALGALALGFSFISGVDLVSTFNLV</sequence>
<evidence type="ECO:0000259" key="8">
    <source>
        <dbReference type="Pfam" id="PF00248"/>
    </source>
</evidence>
<dbReference type="Pfam" id="PF00248">
    <property type="entry name" value="Aldo_ket_red"/>
    <property type="match status" value="1"/>
</dbReference>
<comment type="similarity">
    <text evidence="1">Belongs to the aldo/keto reductase family.</text>
</comment>
<dbReference type="Gene3D" id="3.20.20.100">
    <property type="entry name" value="NADP-dependent oxidoreductase domain"/>
    <property type="match status" value="1"/>
</dbReference>
<feature type="active site" description="Proton donor" evidence="4">
    <location>
        <position position="51"/>
    </location>
</feature>
<dbReference type="InterPro" id="IPR044494">
    <property type="entry name" value="AKR3C2/3"/>
</dbReference>
<dbReference type="EMBL" id="QPFP01000021">
    <property type="protein sequence ID" value="TEB30893.1"/>
    <property type="molecule type" value="Genomic_DNA"/>
</dbReference>
<dbReference type="InterPro" id="IPR036812">
    <property type="entry name" value="NAD(P)_OxRdtase_dom_sf"/>
</dbReference>
<comment type="caution">
    <text evidence="9">The sequence shown here is derived from an EMBL/GenBank/DDBJ whole genome shotgun (WGS) entry which is preliminary data.</text>
</comment>
<dbReference type="PIRSF" id="PIRSF000097">
    <property type="entry name" value="AKR"/>
    <property type="match status" value="1"/>
</dbReference>
<feature type="binding site" evidence="5">
    <location>
        <position position="107"/>
    </location>
    <ligand>
        <name>substrate</name>
    </ligand>
</feature>
<dbReference type="STRING" id="71717.A0A4Y7T9Q3"/>
<proteinExistence type="inferred from homology"/>
<dbReference type="InterPro" id="IPR020471">
    <property type="entry name" value="AKR"/>
</dbReference>
<dbReference type="CDD" id="cd19120">
    <property type="entry name" value="AKR_AKR3C2-3"/>
    <property type="match status" value="1"/>
</dbReference>
<reference evidence="9 10" key="1">
    <citation type="journal article" date="2019" name="Nat. Ecol. Evol.">
        <title>Megaphylogeny resolves global patterns of mushroom evolution.</title>
        <authorList>
            <person name="Varga T."/>
            <person name="Krizsan K."/>
            <person name="Foldi C."/>
            <person name="Dima B."/>
            <person name="Sanchez-Garcia M."/>
            <person name="Sanchez-Ramirez S."/>
            <person name="Szollosi G.J."/>
            <person name="Szarkandi J.G."/>
            <person name="Papp V."/>
            <person name="Albert L."/>
            <person name="Andreopoulos W."/>
            <person name="Angelini C."/>
            <person name="Antonin V."/>
            <person name="Barry K.W."/>
            <person name="Bougher N.L."/>
            <person name="Buchanan P."/>
            <person name="Buyck B."/>
            <person name="Bense V."/>
            <person name="Catcheside P."/>
            <person name="Chovatia M."/>
            <person name="Cooper J."/>
            <person name="Damon W."/>
            <person name="Desjardin D."/>
            <person name="Finy P."/>
            <person name="Geml J."/>
            <person name="Haridas S."/>
            <person name="Hughes K."/>
            <person name="Justo A."/>
            <person name="Karasinski D."/>
            <person name="Kautmanova I."/>
            <person name="Kiss B."/>
            <person name="Kocsube S."/>
            <person name="Kotiranta H."/>
            <person name="LaButti K.M."/>
            <person name="Lechner B.E."/>
            <person name="Liimatainen K."/>
            <person name="Lipzen A."/>
            <person name="Lukacs Z."/>
            <person name="Mihaltcheva S."/>
            <person name="Morgado L.N."/>
            <person name="Niskanen T."/>
            <person name="Noordeloos M.E."/>
            <person name="Ohm R.A."/>
            <person name="Ortiz-Santana B."/>
            <person name="Ovrebo C."/>
            <person name="Racz N."/>
            <person name="Riley R."/>
            <person name="Savchenko A."/>
            <person name="Shiryaev A."/>
            <person name="Soop K."/>
            <person name="Spirin V."/>
            <person name="Szebenyi C."/>
            <person name="Tomsovsky M."/>
            <person name="Tulloss R.E."/>
            <person name="Uehling J."/>
            <person name="Grigoriev I.V."/>
            <person name="Vagvolgyi C."/>
            <person name="Papp T."/>
            <person name="Martin F.M."/>
            <person name="Miettinen O."/>
            <person name="Hibbett D.S."/>
            <person name="Nagy L.G."/>
        </authorList>
    </citation>
    <scope>NUCLEOTIDE SEQUENCE [LARGE SCALE GENOMIC DNA]</scope>
    <source>
        <strain evidence="9 10">FP101781</strain>
    </source>
</reference>
<evidence type="ECO:0000256" key="4">
    <source>
        <dbReference type="PIRSR" id="PIRSR000097-1"/>
    </source>
</evidence>
<evidence type="ECO:0000256" key="2">
    <source>
        <dbReference type="ARBA" id="ARBA00022857"/>
    </source>
</evidence>
<evidence type="ECO:0000313" key="10">
    <source>
        <dbReference type="Proteomes" id="UP000298030"/>
    </source>
</evidence>
<dbReference type="InterPro" id="IPR023210">
    <property type="entry name" value="NADP_OxRdtase_dom"/>
</dbReference>
<feature type="site" description="Lowers pKa of active site Tyr" evidence="6">
    <location>
        <position position="76"/>
    </location>
</feature>
<dbReference type="OrthoDB" id="416253at2759"/>